<reference evidence="2" key="2">
    <citation type="submission" date="2021-04" db="EMBL/GenBank/DDBJ databases">
        <authorList>
            <person name="Gilroy R."/>
        </authorList>
    </citation>
    <scope>NUCLEOTIDE SEQUENCE</scope>
    <source>
        <strain evidence="2">ChiHjej11B10-19426</strain>
    </source>
</reference>
<evidence type="ECO:0000313" key="3">
    <source>
        <dbReference type="Proteomes" id="UP000824014"/>
    </source>
</evidence>
<dbReference type="EMBL" id="DXCC01000005">
    <property type="protein sequence ID" value="HIZ14698.1"/>
    <property type="molecule type" value="Genomic_DNA"/>
</dbReference>
<dbReference type="Proteomes" id="UP000824014">
    <property type="component" value="Unassembled WGS sequence"/>
</dbReference>
<dbReference type="InterPro" id="IPR007788">
    <property type="entry name" value="QCT"/>
</dbReference>
<organism evidence="2 3">
    <name type="scientific">Candidatus Tidjanibacter faecipullorum</name>
    <dbReference type="NCBI Taxonomy" id="2838766"/>
    <lineage>
        <taxon>Bacteria</taxon>
        <taxon>Pseudomonadati</taxon>
        <taxon>Bacteroidota</taxon>
        <taxon>Bacteroidia</taxon>
        <taxon>Bacteroidales</taxon>
        <taxon>Rikenellaceae</taxon>
        <taxon>Tidjanibacter</taxon>
    </lineage>
</organism>
<dbReference type="Gene3D" id="2.130.10.10">
    <property type="entry name" value="YVTN repeat-like/Quinoprotein amine dehydrogenase"/>
    <property type="match status" value="1"/>
</dbReference>
<name>A0A9D2IKQ8_9BACT</name>
<sequence length="280" mass="31378">MKRTFGLGLLAVALLASACGGRAARRGHAEASEADIRPQTAASVPSEAPVRYTYEVVAEYPHDTEAYTQGLYWKDGFFYEGTGGNGRSELRKVDPATGRVLQRTRLDRQYFGEGIALFGDRIYQLTWVTGKAYVYDAQNFRPVRTFVYDGEGWGLTTDGKYLYMSDGSERIAVRDPETFGIVRTFEVTSQGYPVDQLNELEWIDGLIWANRYLYDEVVMIDPRSGHVVGVIDFSDLQAPEDVLPQTDVFNGIAYDAETGAIYVTGKNWNKVYRVKIVKVA</sequence>
<evidence type="ECO:0000256" key="1">
    <source>
        <dbReference type="SAM" id="SignalP"/>
    </source>
</evidence>
<keyword evidence="1" id="KW-0732">Signal</keyword>
<dbReference type="AlphaFoldDB" id="A0A9D2IKQ8"/>
<proteinExistence type="predicted"/>
<dbReference type="PANTHER" id="PTHR31270">
    <property type="entry name" value="GLUTAMINYL-PEPTIDE CYCLOTRANSFERASE"/>
    <property type="match status" value="1"/>
</dbReference>
<dbReference type="PROSITE" id="PS51257">
    <property type="entry name" value="PROKAR_LIPOPROTEIN"/>
    <property type="match status" value="1"/>
</dbReference>
<reference evidence="2" key="1">
    <citation type="journal article" date="2021" name="PeerJ">
        <title>Extensive microbial diversity within the chicken gut microbiome revealed by metagenomics and culture.</title>
        <authorList>
            <person name="Gilroy R."/>
            <person name="Ravi A."/>
            <person name="Getino M."/>
            <person name="Pursley I."/>
            <person name="Horton D.L."/>
            <person name="Alikhan N.F."/>
            <person name="Baker D."/>
            <person name="Gharbi K."/>
            <person name="Hall N."/>
            <person name="Watson M."/>
            <person name="Adriaenssens E.M."/>
            <person name="Foster-Nyarko E."/>
            <person name="Jarju S."/>
            <person name="Secka A."/>
            <person name="Antonio M."/>
            <person name="Oren A."/>
            <person name="Chaudhuri R.R."/>
            <person name="La Ragione R."/>
            <person name="Hildebrand F."/>
            <person name="Pallen M.J."/>
        </authorList>
    </citation>
    <scope>NUCLEOTIDE SEQUENCE</scope>
    <source>
        <strain evidence="2">ChiHjej11B10-19426</strain>
    </source>
</reference>
<dbReference type="InterPro" id="IPR015943">
    <property type="entry name" value="WD40/YVTN_repeat-like_dom_sf"/>
</dbReference>
<gene>
    <name evidence="2" type="ORF">H9816_02115</name>
</gene>
<comment type="caution">
    <text evidence="2">The sequence shown here is derived from an EMBL/GenBank/DDBJ whole genome shotgun (WGS) entry which is preliminary data.</text>
</comment>
<evidence type="ECO:0000313" key="2">
    <source>
        <dbReference type="EMBL" id="HIZ14698.1"/>
    </source>
</evidence>
<dbReference type="InterPro" id="IPR011044">
    <property type="entry name" value="Quino_amine_DH_bsu"/>
</dbReference>
<feature type="signal peptide" evidence="1">
    <location>
        <begin position="1"/>
        <end position="18"/>
    </location>
</feature>
<dbReference type="Pfam" id="PF05096">
    <property type="entry name" value="Glu_cyclase_2"/>
    <property type="match status" value="1"/>
</dbReference>
<dbReference type="PANTHER" id="PTHR31270:SF1">
    <property type="entry name" value="GLUTAMINYL-PEPTIDE CYCLOTRANSFERASE"/>
    <property type="match status" value="1"/>
</dbReference>
<dbReference type="GO" id="GO:0016603">
    <property type="term" value="F:glutaminyl-peptide cyclotransferase activity"/>
    <property type="evidence" value="ECO:0007669"/>
    <property type="project" value="InterPro"/>
</dbReference>
<protein>
    <submittedName>
        <fullName evidence="2">Glutaminyl-peptide cyclotransferase</fullName>
    </submittedName>
</protein>
<accession>A0A9D2IKQ8</accession>
<dbReference type="SUPFAM" id="SSF50969">
    <property type="entry name" value="YVTN repeat-like/Quinoprotein amine dehydrogenase"/>
    <property type="match status" value="1"/>
</dbReference>
<feature type="chain" id="PRO_5039279218" evidence="1">
    <location>
        <begin position="19"/>
        <end position="280"/>
    </location>
</feature>